<dbReference type="Proteomes" id="UP000073492">
    <property type="component" value="Unassembled WGS sequence"/>
</dbReference>
<keyword evidence="2" id="KW-1185">Reference proteome</keyword>
<dbReference type="AlphaFoldDB" id="A0A139IDC4"/>
<evidence type="ECO:0000313" key="2">
    <source>
        <dbReference type="Proteomes" id="UP000073492"/>
    </source>
</evidence>
<name>A0A139IDC4_9PEZI</name>
<sequence>MVRLAKNSLAEVSMCMNRVEAVIRMTQFTPFLGDCNTHELRATAEQNGSLFYLCNEAWWKC</sequence>
<evidence type="ECO:0000313" key="1">
    <source>
        <dbReference type="EMBL" id="KXT12616.1"/>
    </source>
</evidence>
<gene>
    <name evidence="1" type="ORF">AC579_4227</name>
</gene>
<reference evidence="1 2" key="1">
    <citation type="submission" date="2015-07" db="EMBL/GenBank/DDBJ databases">
        <title>Comparative genomics of the Sigatoka disease complex on banana suggests a link between parallel evolutionary changes in Pseudocercospora fijiensis and Pseudocercospora eumusae and increased virulence on the banana host.</title>
        <authorList>
            <person name="Chang T.-C."/>
            <person name="Salvucci A."/>
            <person name="Crous P.W."/>
            <person name="Stergiopoulos I."/>
        </authorList>
    </citation>
    <scope>NUCLEOTIDE SEQUENCE [LARGE SCALE GENOMIC DNA]</scope>
    <source>
        <strain evidence="1 2">CBS 116634</strain>
    </source>
</reference>
<organism evidence="1 2">
    <name type="scientific">Pseudocercospora musae</name>
    <dbReference type="NCBI Taxonomy" id="113226"/>
    <lineage>
        <taxon>Eukaryota</taxon>
        <taxon>Fungi</taxon>
        <taxon>Dikarya</taxon>
        <taxon>Ascomycota</taxon>
        <taxon>Pezizomycotina</taxon>
        <taxon>Dothideomycetes</taxon>
        <taxon>Dothideomycetidae</taxon>
        <taxon>Mycosphaerellales</taxon>
        <taxon>Mycosphaerellaceae</taxon>
        <taxon>Pseudocercospora</taxon>
    </lineage>
</organism>
<comment type="caution">
    <text evidence="1">The sequence shown here is derived from an EMBL/GenBank/DDBJ whole genome shotgun (WGS) entry which is preliminary data.</text>
</comment>
<proteinExistence type="predicted"/>
<protein>
    <submittedName>
        <fullName evidence="1">Uncharacterized protein</fullName>
    </submittedName>
</protein>
<dbReference type="EMBL" id="LFZO01000145">
    <property type="protein sequence ID" value="KXT12616.1"/>
    <property type="molecule type" value="Genomic_DNA"/>
</dbReference>
<accession>A0A139IDC4</accession>